<keyword evidence="3 5" id="KW-0697">Rotamase</keyword>
<comment type="caution">
    <text evidence="7">The sequence shown here is derived from an EMBL/GenBank/DDBJ whole genome shotgun (WGS) entry which is preliminary data.</text>
</comment>
<feature type="domain" description="PPIase cyclophilin-type" evidence="6">
    <location>
        <begin position="24"/>
        <end position="198"/>
    </location>
</feature>
<organism evidence="7 8">
    <name type="scientific">Candidatus Merdivicinus excrementipullorum</name>
    <dbReference type="NCBI Taxonomy" id="2840867"/>
    <lineage>
        <taxon>Bacteria</taxon>
        <taxon>Bacillati</taxon>
        <taxon>Bacillota</taxon>
        <taxon>Clostridia</taxon>
        <taxon>Eubacteriales</taxon>
        <taxon>Oscillospiraceae</taxon>
        <taxon>Oscillospiraceae incertae sedis</taxon>
        <taxon>Candidatus Merdivicinus</taxon>
    </lineage>
</organism>
<keyword evidence="4 5" id="KW-0413">Isomerase</keyword>
<evidence type="ECO:0000256" key="3">
    <source>
        <dbReference type="ARBA" id="ARBA00023110"/>
    </source>
</evidence>
<dbReference type="InterPro" id="IPR024936">
    <property type="entry name" value="Cyclophilin-type_PPIase"/>
</dbReference>
<dbReference type="SUPFAM" id="SSF50891">
    <property type="entry name" value="Cyclophilin-like"/>
    <property type="match status" value="1"/>
</dbReference>
<protein>
    <recommendedName>
        <fullName evidence="5">Peptidyl-prolyl cis-trans isomerase</fullName>
        <shortName evidence="5">PPIase</shortName>
        <ecNumber evidence="5">5.2.1.8</ecNumber>
    </recommendedName>
</protein>
<proteinExistence type="inferred from homology"/>
<name>A0A9D1FKF6_9FIRM</name>
<gene>
    <name evidence="7" type="ORF">IAB51_01750</name>
</gene>
<dbReference type="PANTHER" id="PTHR45625">
    <property type="entry name" value="PEPTIDYL-PROLYL CIS-TRANS ISOMERASE-RELATED"/>
    <property type="match status" value="1"/>
</dbReference>
<accession>A0A9D1FKF6</accession>
<comment type="similarity">
    <text evidence="2 5">Belongs to the cyclophilin-type PPIase family.</text>
</comment>
<dbReference type="PROSITE" id="PS50072">
    <property type="entry name" value="CSA_PPIASE_2"/>
    <property type="match status" value="1"/>
</dbReference>
<evidence type="ECO:0000313" key="7">
    <source>
        <dbReference type="EMBL" id="HIS75511.1"/>
    </source>
</evidence>
<dbReference type="InterPro" id="IPR044666">
    <property type="entry name" value="Cyclophilin_A-like"/>
</dbReference>
<evidence type="ECO:0000259" key="6">
    <source>
        <dbReference type="PROSITE" id="PS50072"/>
    </source>
</evidence>
<dbReference type="Proteomes" id="UP000824002">
    <property type="component" value="Unassembled WGS sequence"/>
</dbReference>
<dbReference type="PANTHER" id="PTHR45625:SF4">
    <property type="entry name" value="PEPTIDYLPROLYL ISOMERASE DOMAIN AND WD REPEAT-CONTAINING PROTEIN 1"/>
    <property type="match status" value="1"/>
</dbReference>
<comment type="function">
    <text evidence="1 5">PPIases accelerate the folding of proteins. It catalyzes the cis-trans isomerization of proline imidic peptide bonds in oligopeptides.</text>
</comment>
<evidence type="ECO:0000313" key="8">
    <source>
        <dbReference type="Proteomes" id="UP000824002"/>
    </source>
</evidence>
<dbReference type="PIRSF" id="PIRSF001467">
    <property type="entry name" value="Peptidylpro_ismrse"/>
    <property type="match status" value="1"/>
</dbReference>
<evidence type="ECO:0000256" key="5">
    <source>
        <dbReference type="RuleBase" id="RU363019"/>
    </source>
</evidence>
<evidence type="ECO:0000256" key="2">
    <source>
        <dbReference type="ARBA" id="ARBA00007365"/>
    </source>
</evidence>
<dbReference type="EC" id="5.2.1.8" evidence="5"/>
<reference evidence="7" key="2">
    <citation type="journal article" date="2021" name="PeerJ">
        <title>Extensive microbial diversity within the chicken gut microbiome revealed by metagenomics and culture.</title>
        <authorList>
            <person name="Gilroy R."/>
            <person name="Ravi A."/>
            <person name="Getino M."/>
            <person name="Pursley I."/>
            <person name="Horton D.L."/>
            <person name="Alikhan N.F."/>
            <person name="Baker D."/>
            <person name="Gharbi K."/>
            <person name="Hall N."/>
            <person name="Watson M."/>
            <person name="Adriaenssens E.M."/>
            <person name="Foster-Nyarko E."/>
            <person name="Jarju S."/>
            <person name="Secka A."/>
            <person name="Antonio M."/>
            <person name="Oren A."/>
            <person name="Chaudhuri R.R."/>
            <person name="La Ragione R."/>
            <person name="Hildebrand F."/>
            <person name="Pallen M.J."/>
        </authorList>
    </citation>
    <scope>NUCLEOTIDE SEQUENCE</scope>
    <source>
        <strain evidence="7">CHK199-13235</strain>
    </source>
</reference>
<reference evidence="7" key="1">
    <citation type="submission" date="2020-10" db="EMBL/GenBank/DDBJ databases">
        <authorList>
            <person name="Gilroy R."/>
        </authorList>
    </citation>
    <scope>NUCLEOTIDE SEQUENCE</scope>
    <source>
        <strain evidence="7">CHK199-13235</strain>
    </source>
</reference>
<sequence length="203" mass="22041">MSEFLNFAPVKAGDTIATIRTTCGDIRIKMLPEAAPKAVENFVTHAKNGYYNGIIFHRVIRDFMIQGGDPTGTGMGGESIWGESFEDEFSDRARNFRGALSMANAGPGTNGSQFFIVQAGPETMDERMFPMLKRQGKSFPEDAVSAYMEKGGTPWLDGAHTVFGQVIEGMEVVDKIAAAKVDRASKPYEEISITGIDVNTAEA</sequence>
<dbReference type="Pfam" id="PF00160">
    <property type="entry name" value="Pro_isomerase"/>
    <property type="match status" value="1"/>
</dbReference>
<dbReference type="AlphaFoldDB" id="A0A9D1FKF6"/>
<dbReference type="GO" id="GO:0003755">
    <property type="term" value="F:peptidyl-prolyl cis-trans isomerase activity"/>
    <property type="evidence" value="ECO:0007669"/>
    <property type="project" value="UniProtKB-UniRule"/>
</dbReference>
<dbReference type="EMBL" id="DVJP01000017">
    <property type="protein sequence ID" value="HIS75511.1"/>
    <property type="molecule type" value="Genomic_DNA"/>
</dbReference>
<dbReference type="InterPro" id="IPR002130">
    <property type="entry name" value="Cyclophilin-type_PPIase_dom"/>
</dbReference>
<comment type="catalytic activity">
    <reaction evidence="5">
        <text>[protein]-peptidylproline (omega=180) = [protein]-peptidylproline (omega=0)</text>
        <dbReference type="Rhea" id="RHEA:16237"/>
        <dbReference type="Rhea" id="RHEA-COMP:10747"/>
        <dbReference type="Rhea" id="RHEA-COMP:10748"/>
        <dbReference type="ChEBI" id="CHEBI:83833"/>
        <dbReference type="ChEBI" id="CHEBI:83834"/>
        <dbReference type="EC" id="5.2.1.8"/>
    </reaction>
</comment>
<dbReference type="Gene3D" id="2.40.100.10">
    <property type="entry name" value="Cyclophilin-like"/>
    <property type="match status" value="1"/>
</dbReference>
<dbReference type="InterPro" id="IPR029000">
    <property type="entry name" value="Cyclophilin-like_dom_sf"/>
</dbReference>
<dbReference type="PRINTS" id="PR00153">
    <property type="entry name" value="CSAPPISMRASE"/>
</dbReference>
<evidence type="ECO:0000256" key="4">
    <source>
        <dbReference type="ARBA" id="ARBA00023235"/>
    </source>
</evidence>
<evidence type="ECO:0000256" key="1">
    <source>
        <dbReference type="ARBA" id="ARBA00002388"/>
    </source>
</evidence>